<accession>A0A087BNG5</accession>
<keyword evidence="2" id="KW-1185">Reference proteome</keyword>
<evidence type="ECO:0000313" key="2">
    <source>
        <dbReference type="Proteomes" id="UP000029014"/>
    </source>
</evidence>
<dbReference type="AlphaFoldDB" id="A0A087BNG5"/>
<evidence type="ECO:0000313" key="1">
    <source>
        <dbReference type="EMBL" id="KFI72565.1"/>
    </source>
</evidence>
<dbReference type="EMBL" id="JGZD01000009">
    <property type="protein sequence ID" value="KFI72565.1"/>
    <property type="molecule type" value="Genomic_DNA"/>
</dbReference>
<protein>
    <submittedName>
        <fullName evidence="1">Uncharacterized protein</fullName>
    </submittedName>
</protein>
<name>A0A087BNG5_9BIFI</name>
<sequence>MSKPQVAFTLDDDVDGIVDTAIERILAENRGRCAYCGSPTPTDDSAPDLLPICDRCAMEHEGAAIRELAMA</sequence>
<comment type="caution">
    <text evidence="1">The sequence shown here is derived from an EMBL/GenBank/DDBJ whole genome shotgun (WGS) entry which is preliminary data.</text>
</comment>
<dbReference type="RefSeq" id="WP_022860590.1">
    <property type="nucleotide sequence ID" value="NZ_JGZD01000009.1"/>
</dbReference>
<dbReference type="Proteomes" id="UP000029014">
    <property type="component" value="Unassembled WGS sequence"/>
</dbReference>
<dbReference type="STRING" id="1693.BMIN_0463"/>
<reference evidence="1 2" key="1">
    <citation type="submission" date="2014-03" db="EMBL/GenBank/DDBJ databases">
        <title>Genomics of Bifidobacteria.</title>
        <authorList>
            <person name="Ventura M."/>
            <person name="Milani C."/>
            <person name="Lugli G.A."/>
        </authorList>
    </citation>
    <scope>NUCLEOTIDE SEQUENCE [LARGE SCALE GENOMIC DNA]</scope>
    <source>
        <strain evidence="1 2">LMG 11592</strain>
    </source>
</reference>
<organism evidence="1 2">
    <name type="scientific">Bifidobacterium minimum</name>
    <dbReference type="NCBI Taxonomy" id="1693"/>
    <lineage>
        <taxon>Bacteria</taxon>
        <taxon>Bacillati</taxon>
        <taxon>Actinomycetota</taxon>
        <taxon>Actinomycetes</taxon>
        <taxon>Bifidobacteriales</taxon>
        <taxon>Bifidobacteriaceae</taxon>
        <taxon>Bifidobacterium</taxon>
    </lineage>
</organism>
<gene>
    <name evidence="1" type="ORF">BMIN_0463</name>
</gene>
<proteinExistence type="predicted"/>